<dbReference type="AlphaFoldDB" id="A0A7W9G0L5"/>
<evidence type="ECO:0000313" key="3">
    <source>
        <dbReference type="Proteomes" id="UP000579153"/>
    </source>
</evidence>
<dbReference type="EMBL" id="JACHMB010000001">
    <property type="protein sequence ID" value="MBB5774993.1"/>
    <property type="molecule type" value="Genomic_DNA"/>
</dbReference>
<reference evidence="2 3" key="1">
    <citation type="submission" date="2020-08" db="EMBL/GenBank/DDBJ databases">
        <title>Sequencing the genomes of 1000 actinobacteria strains.</title>
        <authorList>
            <person name="Klenk H.-P."/>
        </authorList>
    </citation>
    <scope>NUCLEOTIDE SEQUENCE [LARGE SCALE GENOMIC DNA]</scope>
    <source>
        <strain evidence="2 3">DSM 45507</strain>
    </source>
</reference>
<accession>A0A7W9G0L5</accession>
<evidence type="ECO:0000313" key="2">
    <source>
        <dbReference type="EMBL" id="MBB5774993.1"/>
    </source>
</evidence>
<dbReference type="Proteomes" id="UP000579153">
    <property type="component" value="Unassembled WGS sequence"/>
</dbReference>
<gene>
    <name evidence="2" type="ORF">HD596_001749</name>
</gene>
<name>A0A7W9G0L5_9ACTN</name>
<proteinExistence type="predicted"/>
<evidence type="ECO:0000256" key="1">
    <source>
        <dbReference type="SAM" id="MobiDB-lite"/>
    </source>
</evidence>
<sequence length="51" mass="5849">MYNADQSSSRRSFIEPSHGMNEPAEQCSVRYERDRPHGASVRPVLYTSVLH</sequence>
<feature type="compositionally biased region" description="Polar residues" evidence="1">
    <location>
        <begin position="1"/>
        <end position="11"/>
    </location>
</feature>
<keyword evidence="3" id="KW-1185">Reference proteome</keyword>
<feature type="region of interest" description="Disordered" evidence="1">
    <location>
        <begin position="1"/>
        <end position="51"/>
    </location>
</feature>
<organism evidence="2 3">
    <name type="scientific">Nonomuraea jabiensis</name>
    <dbReference type="NCBI Taxonomy" id="882448"/>
    <lineage>
        <taxon>Bacteria</taxon>
        <taxon>Bacillati</taxon>
        <taxon>Actinomycetota</taxon>
        <taxon>Actinomycetes</taxon>
        <taxon>Streptosporangiales</taxon>
        <taxon>Streptosporangiaceae</taxon>
        <taxon>Nonomuraea</taxon>
    </lineage>
</organism>
<comment type="caution">
    <text evidence="2">The sequence shown here is derived from an EMBL/GenBank/DDBJ whole genome shotgun (WGS) entry which is preliminary data.</text>
</comment>
<protein>
    <submittedName>
        <fullName evidence="2">Uncharacterized protein</fullName>
    </submittedName>
</protein>